<accession>A0A291F4F1</accession>
<keyword evidence="1" id="KW-0812">Transmembrane</keyword>
<gene>
    <name evidence="2" type="primary">ORF81</name>
    <name evidence="2" type="ORF">Cyp_gla1Pt0072</name>
</gene>
<name>A0A291F4F1_9ASTR</name>
<keyword evidence="2" id="KW-0934">Plastid</keyword>
<reference evidence="2" key="1">
    <citation type="journal article" date="2014" name="Proc. Natl. Acad. Sci. U.S.A.">
        <title>The dynamic history of plastid genomes in the Campanulaceae sensu lato is unique among angiosperms.</title>
        <authorList>
            <person name="Knox E.B."/>
        </authorList>
    </citation>
    <scope>NUCLEOTIDE SEQUENCE</scope>
</reference>
<proteinExistence type="predicted"/>
<reference evidence="2" key="2">
    <citation type="submission" date="2017-08" db="EMBL/GenBank/DDBJ databases">
        <authorList>
            <person name="Knox E.B."/>
        </authorList>
    </citation>
    <scope>NUCLEOTIDE SEQUENCE</scope>
</reference>
<sequence length="81" mass="9325">MLSSVLFSRGYDEYEPFNCNDGGKHMEGINSQTALWIAGMICFMIIANRVRQMLRPLDSFTKYCLLGVIVAIILIFVFFFF</sequence>
<evidence type="ECO:0000313" key="2">
    <source>
        <dbReference type="EMBL" id="ATG26981.1"/>
    </source>
</evidence>
<geneLocation type="plastid" evidence="2"/>
<dbReference type="RefSeq" id="YP_009436606.1">
    <property type="nucleotide sequence ID" value="NC_036091.1"/>
</dbReference>
<protein>
    <submittedName>
        <fullName evidence="2">Uncharacterized protein</fullName>
    </submittedName>
</protein>
<keyword evidence="1" id="KW-1133">Transmembrane helix</keyword>
<feature type="transmembrane region" description="Helical" evidence="1">
    <location>
        <begin position="33"/>
        <end position="51"/>
    </location>
</feature>
<dbReference type="GeneID" id="34729439"/>
<feature type="transmembrane region" description="Helical" evidence="1">
    <location>
        <begin position="63"/>
        <end position="80"/>
    </location>
</feature>
<evidence type="ECO:0000256" key="1">
    <source>
        <dbReference type="SAM" id="Phobius"/>
    </source>
</evidence>
<dbReference type="AlphaFoldDB" id="A0A291F4F1"/>
<dbReference type="EMBL" id="MF770628">
    <property type="protein sequence ID" value="ATG26981.1"/>
    <property type="molecule type" value="Genomic_DNA"/>
</dbReference>
<keyword evidence="1" id="KW-0472">Membrane</keyword>
<organism evidence="2">
    <name type="scientific">Cyphia glandulifera</name>
    <dbReference type="NCBI Taxonomy" id="2041119"/>
    <lineage>
        <taxon>Eukaryota</taxon>
        <taxon>Viridiplantae</taxon>
        <taxon>Streptophyta</taxon>
        <taxon>Embryophyta</taxon>
        <taxon>Tracheophyta</taxon>
        <taxon>Spermatophyta</taxon>
        <taxon>Magnoliopsida</taxon>
        <taxon>eudicotyledons</taxon>
        <taxon>Gunneridae</taxon>
        <taxon>Pentapetalae</taxon>
        <taxon>asterids</taxon>
        <taxon>campanulids</taxon>
        <taxon>Asterales</taxon>
        <taxon>Campanulaceae</taxon>
        <taxon>Cyphia</taxon>
    </lineage>
</organism>